<evidence type="ECO:0000313" key="2">
    <source>
        <dbReference type="EMBL" id="KAJ3257186.1"/>
    </source>
</evidence>
<sequence length="573" mass="65489">MLTASKPSILSARKTAYRHYSALLKTPIPGVSITQIDADKFHVTTRVMEGVYEGILVHWELSINENYPYSPPFGRMVSGYEFDGRHHHHIFESAGICADFLGNFAYMQQSATAGTGWTSSCDFIGLMINMQAFFADPDGMEASKVEIRKLRLMDKEFVCMGCDHSTKEPYPPLNLEIEAQEEEEKLDPIMERAKRELFCSITKRNVIDDSLVCLGYPLEVRRDSGGRIQSTLHPELISYEAYMDEYSVSSSQYRSMRTASGSIFTNWLPIYVNEERFKSHFNILTTTISVISRGEGGNIKNDFQPWMVLQVFPALMNKQVVQIMQGKVFESESCIVAYVHLLRIFKRLIHMYPSIQNQIDSSVKGFLNDEDGRSKRYCKDLGEFLIKLFLTTDHKNGARRLTYNNGEMKQVLIGEHLARQVRWIRQTNSDDLKSLFKEGLSIQQKTSLLARIFGASLTSNRLFVFNLEITKKFIRPDFCAKLDRCYGIPPANVVSSFQNRVKLIKARLNSYSTLMSACDVKFIKSRDDMVAALQRAVQTSSRKGYDTVYKRPQQVANNNTYRGCGCHICNPRR</sequence>
<dbReference type="SUPFAM" id="SSF54495">
    <property type="entry name" value="UBC-like"/>
    <property type="match status" value="1"/>
</dbReference>
<dbReference type="SMART" id="SM00212">
    <property type="entry name" value="UBCc"/>
    <property type="match status" value="1"/>
</dbReference>
<proteinExistence type="predicted"/>
<gene>
    <name evidence="2" type="ORF">HK103_004884</name>
</gene>
<evidence type="ECO:0000313" key="3">
    <source>
        <dbReference type="Proteomes" id="UP001210925"/>
    </source>
</evidence>
<dbReference type="Proteomes" id="UP001210925">
    <property type="component" value="Unassembled WGS sequence"/>
</dbReference>
<dbReference type="CDD" id="cd23955">
    <property type="entry name" value="UBCc_invertebrate"/>
    <property type="match status" value="1"/>
</dbReference>
<accession>A0AAD5UIZ8</accession>
<keyword evidence="3" id="KW-1185">Reference proteome</keyword>
<dbReference type="EMBL" id="JADGKB010000041">
    <property type="protein sequence ID" value="KAJ3257186.1"/>
    <property type="molecule type" value="Genomic_DNA"/>
</dbReference>
<dbReference type="InterPro" id="IPR000608">
    <property type="entry name" value="UBC"/>
</dbReference>
<dbReference type="InterPro" id="IPR016135">
    <property type="entry name" value="UBQ-conjugating_enzyme/RWD"/>
</dbReference>
<dbReference type="AlphaFoldDB" id="A0AAD5UIZ8"/>
<feature type="domain" description="UBC core" evidence="1">
    <location>
        <begin position="11"/>
        <end position="170"/>
    </location>
</feature>
<dbReference type="PROSITE" id="PS50127">
    <property type="entry name" value="UBC_2"/>
    <property type="match status" value="1"/>
</dbReference>
<organism evidence="2 3">
    <name type="scientific">Boothiomyces macroporosus</name>
    <dbReference type="NCBI Taxonomy" id="261099"/>
    <lineage>
        <taxon>Eukaryota</taxon>
        <taxon>Fungi</taxon>
        <taxon>Fungi incertae sedis</taxon>
        <taxon>Chytridiomycota</taxon>
        <taxon>Chytridiomycota incertae sedis</taxon>
        <taxon>Chytridiomycetes</taxon>
        <taxon>Rhizophydiales</taxon>
        <taxon>Terramycetaceae</taxon>
        <taxon>Boothiomyces</taxon>
    </lineage>
</organism>
<dbReference type="Gene3D" id="3.10.110.10">
    <property type="entry name" value="Ubiquitin Conjugating Enzyme"/>
    <property type="match status" value="1"/>
</dbReference>
<protein>
    <recommendedName>
        <fullName evidence="1">UBC core domain-containing protein</fullName>
    </recommendedName>
</protein>
<evidence type="ECO:0000259" key="1">
    <source>
        <dbReference type="PROSITE" id="PS50127"/>
    </source>
</evidence>
<reference evidence="2" key="1">
    <citation type="submission" date="2020-05" db="EMBL/GenBank/DDBJ databases">
        <title>Phylogenomic resolution of chytrid fungi.</title>
        <authorList>
            <person name="Stajich J.E."/>
            <person name="Amses K."/>
            <person name="Simmons R."/>
            <person name="Seto K."/>
            <person name="Myers J."/>
            <person name="Bonds A."/>
            <person name="Quandt C.A."/>
            <person name="Barry K."/>
            <person name="Liu P."/>
            <person name="Grigoriev I."/>
            <person name="Longcore J.E."/>
            <person name="James T.Y."/>
        </authorList>
    </citation>
    <scope>NUCLEOTIDE SEQUENCE</scope>
    <source>
        <strain evidence="2">PLAUS21</strain>
    </source>
</reference>
<name>A0AAD5UIZ8_9FUNG</name>
<comment type="caution">
    <text evidence="2">The sequence shown here is derived from an EMBL/GenBank/DDBJ whole genome shotgun (WGS) entry which is preliminary data.</text>
</comment>